<evidence type="ECO:0000256" key="3">
    <source>
        <dbReference type="SAM" id="MobiDB-lite"/>
    </source>
</evidence>
<proteinExistence type="predicted"/>
<feature type="domain" description="BEN" evidence="4">
    <location>
        <begin position="325"/>
        <end position="423"/>
    </location>
</feature>
<dbReference type="SMART" id="SM01025">
    <property type="entry name" value="BEN"/>
    <property type="match status" value="2"/>
</dbReference>
<dbReference type="AlphaFoldDB" id="A0A7K8PP03"/>
<feature type="non-terminal residue" evidence="5">
    <location>
        <position position="1"/>
    </location>
</feature>
<feature type="region of interest" description="Disordered" evidence="3">
    <location>
        <begin position="268"/>
        <end position="318"/>
    </location>
</feature>
<dbReference type="EMBL" id="VWPP01000447">
    <property type="protein sequence ID" value="NXE81113.1"/>
    <property type="molecule type" value="Genomic_DNA"/>
</dbReference>
<sequence length="430" mass="48126">CQAMYDAIQKLDKKFDLLHRKVSEMQHTRVKPLLLKPVSIKDLRPIRAALQNGHVQVNSTVKHAQQSLQLESQQPVHRQSPPLPTIVSTHSLHSSYTSANRMPDLSPRSNLVASVVESTVNVASSPVASSSMPAPSETSLGNNAAVFVGDPVRNVKVLGNYLMKARQKTKPKYAARYLVRVLFPKETLLCSIMGASARGRRTLDPNKIAAIREFLATNFPNYDLSEHGKDWKTCITNVNAMIRCLRSETKINPVSCLKTAEEKEKVADTPDTSHCVDLNYNEDSEGSSQNSQKMTSSTTDTLQNSGSDKFPEAFHTPSVKKPHPWRNVQLPFSVLYVAKGKSRPELSARYLIRHMFSEDVLVKSNVYGNLERGMSPLDCNRINALRDFLQENYPSFDLKETGYDWKACVAAINSTIRSLRHDHKKATVRI</sequence>
<comment type="caution">
    <text evidence="5">The sequence shown here is derived from an EMBL/GenBank/DDBJ whole genome shotgun (WGS) entry which is preliminary data.</text>
</comment>
<keyword evidence="6" id="KW-1185">Reference proteome</keyword>
<dbReference type="PANTHER" id="PTHR47305">
    <property type="entry name" value="BEN DOMAIN-CONTAINING PROTEIN 2"/>
    <property type="match status" value="1"/>
</dbReference>
<feature type="non-terminal residue" evidence="5">
    <location>
        <position position="430"/>
    </location>
</feature>
<dbReference type="GO" id="GO:0005634">
    <property type="term" value="C:nucleus"/>
    <property type="evidence" value="ECO:0007669"/>
    <property type="project" value="UniProtKB-SubCell"/>
</dbReference>
<evidence type="ECO:0000313" key="5">
    <source>
        <dbReference type="EMBL" id="NXE81113.1"/>
    </source>
</evidence>
<keyword evidence="2" id="KW-0539">Nucleus</keyword>
<gene>
    <name evidence="5" type="primary">Bend2</name>
    <name evidence="5" type="ORF">COCCOC_R08560</name>
</gene>
<dbReference type="InterPro" id="IPR018379">
    <property type="entry name" value="BEN_domain"/>
</dbReference>
<reference evidence="5 6" key="1">
    <citation type="submission" date="2019-09" db="EMBL/GenBank/DDBJ databases">
        <title>Bird 10,000 Genomes (B10K) Project - Family phase.</title>
        <authorList>
            <person name="Zhang G."/>
        </authorList>
    </citation>
    <scope>NUCLEOTIDE SEQUENCE [LARGE SCALE GENOMIC DNA]</scope>
    <source>
        <strain evidence="5">B10K-CU-031-03</strain>
        <tissue evidence="5">Muscle</tissue>
    </source>
</reference>
<evidence type="ECO:0000256" key="1">
    <source>
        <dbReference type="ARBA" id="ARBA00004123"/>
    </source>
</evidence>
<evidence type="ECO:0000259" key="4">
    <source>
        <dbReference type="PROSITE" id="PS51457"/>
    </source>
</evidence>
<organism evidence="5 6">
    <name type="scientific">Cochlearius cochlearius</name>
    <name type="common">Boat-billed heron</name>
    <dbReference type="NCBI Taxonomy" id="110676"/>
    <lineage>
        <taxon>Eukaryota</taxon>
        <taxon>Metazoa</taxon>
        <taxon>Chordata</taxon>
        <taxon>Craniata</taxon>
        <taxon>Vertebrata</taxon>
        <taxon>Euteleostomi</taxon>
        <taxon>Archelosauria</taxon>
        <taxon>Archosauria</taxon>
        <taxon>Dinosauria</taxon>
        <taxon>Saurischia</taxon>
        <taxon>Theropoda</taxon>
        <taxon>Coelurosauria</taxon>
        <taxon>Aves</taxon>
        <taxon>Neognathae</taxon>
        <taxon>Neoaves</taxon>
        <taxon>Aequornithes</taxon>
        <taxon>Pelecaniformes</taxon>
        <taxon>Ardeidae</taxon>
        <taxon>Cochlearius</taxon>
    </lineage>
</organism>
<comment type="subcellular location">
    <subcellularLocation>
        <location evidence="1">Nucleus</location>
    </subcellularLocation>
</comment>
<dbReference type="GO" id="GO:0003677">
    <property type="term" value="F:DNA binding"/>
    <property type="evidence" value="ECO:0007669"/>
    <property type="project" value="InterPro"/>
</dbReference>
<evidence type="ECO:0000256" key="2">
    <source>
        <dbReference type="ARBA" id="ARBA00023242"/>
    </source>
</evidence>
<feature type="compositionally biased region" description="Polar residues" evidence="3">
    <location>
        <begin position="286"/>
        <end position="307"/>
    </location>
</feature>
<name>A0A7K8PP03_COCCO</name>
<feature type="domain" description="BEN" evidence="4">
    <location>
        <begin position="152"/>
        <end position="251"/>
    </location>
</feature>
<accession>A0A7K8PP03</accession>
<dbReference type="PROSITE" id="PS51457">
    <property type="entry name" value="BEN"/>
    <property type="match status" value="2"/>
</dbReference>
<dbReference type="Pfam" id="PF10523">
    <property type="entry name" value="BEN"/>
    <property type="match status" value="2"/>
</dbReference>
<dbReference type="Proteomes" id="UP000525205">
    <property type="component" value="Unassembled WGS sequence"/>
</dbReference>
<evidence type="ECO:0000313" key="6">
    <source>
        <dbReference type="Proteomes" id="UP000525205"/>
    </source>
</evidence>
<dbReference type="PANTHER" id="PTHR47305:SF1">
    <property type="entry name" value="BEN DOMAIN-CONTAINING PROTEIN"/>
    <property type="match status" value="1"/>
</dbReference>
<protein>
    <submittedName>
        <fullName evidence="5">BEND2 protein</fullName>
    </submittedName>
</protein>